<organism evidence="2">
    <name type="scientific">Myoviridae sp. ct78050</name>
    <dbReference type="NCBI Taxonomy" id="2826617"/>
    <lineage>
        <taxon>Viruses</taxon>
        <taxon>Duplodnaviria</taxon>
        <taxon>Heunggongvirae</taxon>
        <taxon>Uroviricota</taxon>
        <taxon>Caudoviricetes</taxon>
    </lineage>
</organism>
<evidence type="ECO:0000313" key="2">
    <source>
        <dbReference type="EMBL" id="DAE25021.1"/>
    </source>
</evidence>
<reference evidence="2" key="1">
    <citation type="journal article" date="2021" name="Proc. Natl. Acad. Sci. U.S.A.">
        <title>A Catalog of Tens of Thousands of Viruses from Human Metagenomes Reveals Hidden Associations with Chronic Diseases.</title>
        <authorList>
            <person name="Tisza M.J."/>
            <person name="Buck C.B."/>
        </authorList>
    </citation>
    <scope>NUCLEOTIDE SEQUENCE</scope>
    <source>
        <strain evidence="2">Ct78050</strain>
    </source>
</reference>
<evidence type="ECO:0000256" key="1">
    <source>
        <dbReference type="SAM" id="Coils"/>
    </source>
</evidence>
<accession>A0A8S5R224</accession>
<dbReference type="EMBL" id="BK015791">
    <property type="protein sequence ID" value="DAE25021.1"/>
    <property type="molecule type" value="Genomic_DNA"/>
</dbReference>
<feature type="coiled-coil region" evidence="1">
    <location>
        <begin position="131"/>
        <end position="158"/>
    </location>
</feature>
<protein>
    <submittedName>
        <fullName evidence="2">Uncharacterized protein</fullName>
    </submittedName>
</protein>
<name>A0A8S5R224_9CAUD</name>
<sequence>MIPPLGYKRWVVNEAEQTLDLYCSTKFGMQCLAIIEQIGDSTFECHLQKQRCAYTKEVLHGTVEEVKAKIENDIIQSFKKELNRLKRAIGVYENFIAIFTEEEMSSEIALDECFEYLDATYADDEKAKECIARIKAEIKSIQNKLKQNKKKIRLLKKKHKSDQEYIRLLEKKAKLYE</sequence>
<proteinExistence type="predicted"/>
<keyword evidence="1" id="KW-0175">Coiled coil</keyword>